<reference evidence="1" key="1">
    <citation type="submission" date="2016-04" db="EMBL/GenBank/DDBJ databases">
        <authorList>
            <person name="Evans L.H."/>
            <person name="Alamgir A."/>
            <person name="Owens N."/>
            <person name="Weber N.D."/>
            <person name="Virtaneva K."/>
            <person name="Barbian K."/>
            <person name="Babar A."/>
            <person name="Rosenke K."/>
        </authorList>
    </citation>
    <scope>NUCLEOTIDE SEQUENCE</scope>
    <source>
        <strain evidence="1">86</strain>
    </source>
</reference>
<dbReference type="SUPFAM" id="SSF55729">
    <property type="entry name" value="Acyl-CoA N-acyltransferases (Nat)"/>
    <property type="match status" value="1"/>
</dbReference>
<dbReference type="EMBL" id="FLUQ01000001">
    <property type="protein sequence ID" value="SBV90555.1"/>
    <property type="molecule type" value="Genomic_DNA"/>
</dbReference>
<name>A0A212IUH3_9DELT</name>
<dbReference type="CDD" id="cd14789">
    <property type="entry name" value="Tiki"/>
    <property type="match status" value="1"/>
</dbReference>
<evidence type="ECO:0008006" key="2">
    <source>
        <dbReference type="Google" id="ProtNLM"/>
    </source>
</evidence>
<protein>
    <recommendedName>
        <fullName evidence="2">TraB/GumN family protein</fullName>
    </recommendedName>
</protein>
<dbReference type="Gene3D" id="3.40.630.30">
    <property type="match status" value="1"/>
</dbReference>
<proteinExistence type="predicted"/>
<gene>
    <name evidence="1" type="ORF">KL86DPRO_10050</name>
</gene>
<dbReference type="Pfam" id="PF01963">
    <property type="entry name" value="TraB_PrgY_gumN"/>
    <property type="match status" value="1"/>
</dbReference>
<accession>A0A212IUH3</accession>
<dbReference type="AlphaFoldDB" id="A0A212IUH3"/>
<dbReference type="InterPro" id="IPR002816">
    <property type="entry name" value="TraB/PrgY/GumN_fam"/>
</dbReference>
<evidence type="ECO:0000313" key="1">
    <source>
        <dbReference type="EMBL" id="SBV90555.1"/>
    </source>
</evidence>
<dbReference type="InterPro" id="IPR016181">
    <property type="entry name" value="Acyl_CoA_acyltransferase"/>
</dbReference>
<organism evidence="1">
    <name type="scientific">uncultured delta proteobacterium</name>
    <dbReference type="NCBI Taxonomy" id="34034"/>
    <lineage>
        <taxon>Bacteria</taxon>
        <taxon>Deltaproteobacteria</taxon>
        <taxon>environmental samples</taxon>
    </lineage>
</organism>
<sequence length="590" mass="66388">MDMNVIERTASHATVPEHSAAFMEAMSGGKAFLEGGYVFYAAGEWLIGVGYPLADVPGGYSPAEFFEALTAARRRTNARDCWVIAPELPAPLAAHEDETDVFYTLPSDALPPKGLTGPLRKAATLLRIEEGKEFTAGHRRLWAEFLRRKELRPNIRELFARTPQVLAAPGTDIRLLNAWDENGRLAACLVLDYVPAAFVSYIIGAHSREAYVPHASDLLFAAMLQNARESGKRAVHLGLGVNDGIRRFKEKWGGEATLPYRAASWKNNDPQTFSGQKTDIGKVLVGTLFAEETPQTATPAGTVLFGKRLPPEQRPYAMLWKLEKNGKTSWIGGTAHAFRYSFASSFRKLFAETDTVIFEGPLDPASMAAFSRQGYARDAETPRIADLLTEAEIRCLERVVRGPENSCARFLNMCAQNPADVRRILGEARPWCVFFTLWHAFLERHGWHQSVDLEAWRIAHEMNRVVLGMESIEEQTASLESVPLDRILRFLRNAPDWKNRMRHNARAYLDGDLHGMLGTSTEFPTRTEQVIGMRDQRFRERMRPYIEAGRTAVFVGTAHMLNLEKMLREDGFTVTQIRPTVRHKLRALFK</sequence>